<protein>
    <submittedName>
        <fullName evidence="4">Ribosomal protein S8</fullName>
    </submittedName>
</protein>
<proteinExistence type="inferred from homology"/>
<dbReference type="InterPro" id="IPR035987">
    <property type="entry name" value="Ribosomal_uS8_sf"/>
</dbReference>
<evidence type="ECO:0000313" key="5">
    <source>
        <dbReference type="Proteomes" id="UP000245942"/>
    </source>
</evidence>
<dbReference type="SUPFAM" id="SSF56047">
    <property type="entry name" value="Ribosomal protein S8"/>
    <property type="match status" value="1"/>
</dbReference>
<dbReference type="InterPro" id="IPR000630">
    <property type="entry name" value="Ribosomal_uS8"/>
</dbReference>
<evidence type="ECO:0000313" key="4">
    <source>
        <dbReference type="EMBL" id="PWN21067.1"/>
    </source>
</evidence>
<dbReference type="RefSeq" id="XP_025348227.1">
    <property type="nucleotide sequence ID" value="XM_025490906.1"/>
</dbReference>
<dbReference type="GO" id="GO:0006412">
    <property type="term" value="P:translation"/>
    <property type="evidence" value="ECO:0007669"/>
    <property type="project" value="InterPro"/>
</dbReference>
<dbReference type="Gene3D" id="3.30.1370.30">
    <property type="match status" value="1"/>
</dbReference>
<name>A0A316U751_9BASI</name>
<dbReference type="GO" id="GO:1990904">
    <property type="term" value="C:ribonucleoprotein complex"/>
    <property type="evidence" value="ECO:0007669"/>
    <property type="project" value="UniProtKB-KW"/>
</dbReference>
<dbReference type="GO" id="GO:0005840">
    <property type="term" value="C:ribosome"/>
    <property type="evidence" value="ECO:0007669"/>
    <property type="project" value="UniProtKB-KW"/>
</dbReference>
<dbReference type="STRING" id="1684307.A0A316U751"/>
<dbReference type="GO" id="GO:0003735">
    <property type="term" value="F:structural constituent of ribosome"/>
    <property type="evidence" value="ECO:0007669"/>
    <property type="project" value="InterPro"/>
</dbReference>
<dbReference type="OrthoDB" id="409928at2759"/>
<comment type="similarity">
    <text evidence="1">Belongs to the universal ribosomal protein uS8 family.</text>
</comment>
<evidence type="ECO:0000256" key="1">
    <source>
        <dbReference type="ARBA" id="ARBA00006471"/>
    </source>
</evidence>
<reference evidence="4 5" key="1">
    <citation type="journal article" date="2018" name="Mol. Biol. Evol.">
        <title>Broad Genomic Sampling Reveals a Smut Pathogenic Ancestry of the Fungal Clade Ustilaginomycotina.</title>
        <authorList>
            <person name="Kijpornyongpan T."/>
            <person name="Mondo S.J."/>
            <person name="Barry K."/>
            <person name="Sandor L."/>
            <person name="Lee J."/>
            <person name="Lipzen A."/>
            <person name="Pangilinan J."/>
            <person name="LaButti K."/>
            <person name="Hainaut M."/>
            <person name="Henrissat B."/>
            <person name="Grigoriev I.V."/>
            <person name="Spatafora J.W."/>
            <person name="Aime M.C."/>
        </authorList>
    </citation>
    <scope>NUCLEOTIDE SEQUENCE [LARGE SCALE GENOMIC DNA]</scope>
    <source>
        <strain evidence="4 5">MCA 4718</strain>
    </source>
</reference>
<accession>A0A316U751</accession>
<dbReference type="GeneID" id="37012640"/>
<evidence type="ECO:0000256" key="2">
    <source>
        <dbReference type="ARBA" id="ARBA00022980"/>
    </source>
</evidence>
<dbReference type="EMBL" id="KZ819326">
    <property type="protein sequence ID" value="PWN21067.1"/>
    <property type="molecule type" value="Genomic_DNA"/>
</dbReference>
<dbReference type="Pfam" id="PF00410">
    <property type="entry name" value="Ribosomal_S8"/>
    <property type="match status" value="1"/>
</dbReference>
<sequence length="155" mass="17249">MPLHADLLVRLRNASSARLRQVPIPYSNGNLSILSILLQQGLIHSITKGTVSNPASPIAFQQASIPSKRLWVHLKYSSQDRPVLSKCELVSKPSKKIFMDREDLLRFVSYRRSKFVPPLAMGEIGVVDCGREGWFEAREAVRRGVRGGEVVARAG</sequence>
<dbReference type="AlphaFoldDB" id="A0A316U751"/>
<keyword evidence="2 4" id="KW-0689">Ribosomal protein</keyword>
<dbReference type="Proteomes" id="UP000245942">
    <property type="component" value="Unassembled WGS sequence"/>
</dbReference>
<keyword evidence="3" id="KW-0687">Ribonucleoprotein</keyword>
<keyword evidence="5" id="KW-1185">Reference proteome</keyword>
<organism evidence="4 5">
    <name type="scientific">Pseudomicrostroma glucosiphilum</name>
    <dbReference type="NCBI Taxonomy" id="1684307"/>
    <lineage>
        <taxon>Eukaryota</taxon>
        <taxon>Fungi</taxon>
        <taxon>Dikarya</taxon>
        <taxon>Basidiomycota</taxon>
        <taxon>Ustilaginomycotina</taxon>
        <taxon>Exobasidiomycetes</taxon>
        <taxon>Microstromatales</taxon>
        <taxon>Microstromatales incertae sedis</taxon>
        <taxon>Pseudomicrostroma</taxon>
    </lineage>
</organism>
<evidence type="ECO:0000256" key="3">
    <source>
        <dbReference type="ARBA" id="ARBA00023274"/>
    </source>
</evidence>
<gene>
    <name evidence="4" type="ORF">BCV69DRAFT_269805</name>
</gene>